<feature type="compositionally biased region" description="Polar residues" evidence="1">
    <location>
        <begin position="614"/>
        <end position="632"/>
    </location>
</feature>
<sequence length="1817" mass="194651">MRSDDDNEKDTNASFLSGETLKTSTTTTRRDAFLHRRNKELFVVECARRFVNNAKSTSRANKDSTKDDDDAKVSSISSSSRGGGDDGDDDDIFFFDAMYSSVHESVQRLLESETRVQSLRRKHHQSASSSSNDDTSFSGAAFALETTTPPVKKRGDGKRSMLPQIDDCAQFPSLSSSPVVATTPLAKKLGGMSLNGSSNNNINGALPSPRRVTPSPVSNGGPGSVERAASPPVVSPSSSQQQQQQQQQQLPRSQSGGVVGAPRRIQPSLLSGSSNSSNSNTFTNKQLSPVQQQQHQQQHQQKRIQPTAAKSNNNNNNINNEVSVETPEYILDLAKAYAFALEWFHNGDIEKSIVDVLKMLSISPDAFPFGVSPGKEAEEEFEIFPSGVFVRKFAALVLANAGTLPFSLGPTALEALSESEAVKAHAPMLAQECANFLSALAASATTVTKIYDDATPSASSRKRNNKRGETDNGRGGAVGTRADVSSVRNPSNKFGLVSRANAHAREKWRDQLVALLSPDAKFNASSFMASTGATGAPPSKYYHQNAANAFARKCREVFDSAKSKEDARWLADVFVRKMLKSAGEGETEEDIGAAVSAAKLSALRERLMGGGGVSTSAGAQHQNPQRHNNTHANGRSSSSLGRGSNSILGGGRGVHQGRGGGGAGGRGGGRGNHHVAPTPLALHQQQSNETSSSTTTTTTTTTQESSFAAMFQPAFRPYVCVLETADSARFSAAVSRSLADALKALDNNYAASVRKGKGEDGVSEGGEEVDDILRSFGVNPKDFTARALAAKCCGKFLGLLRFCLDGYSSIVAFDGLPTIELCVESLRIATAENELMLTLPWVSEYVKFTPWEDTEEATLVFSSKGFVDLTSWFRSASKSAKLCIVNTSDGSNGATGSAPSRSLRSVEDVSLISAVSVRMIRHLVRETLHFKAPTTTAKSLEYAKLASTSQSHPAGPVPKAFLANAFDKVKISVEENDVLAEWGSNSAAGGHDFTPNVIDDSLLQKLIGVDVERCITALRNDDAISNRWSQEEIESIESQISTHQAAAILPSKQEQVRKGEDEGDRHRVVPVPVRKIAPVSATALSSASPPTKITSTKMAALETSPSLPSVPSSSTANPTRSLQRAFLAANPRHKNIVDFTVDAAVLASVDHAVRHEIPNALKCVSETLDNACRLAATVSAAEQKRLFTNTNTEHITQKKKMAKPTLEDAWSSAFETAIERATMLALREIGGVIEKRAADDAAKRAGAAAAALLREPSDDDDDGDGKNDGKMKKKSRAPLSPEASASAAVARDAARQSATERSRLSAPFELRKAIVDEASRKLRVALKNLSSDERGEDGEDEEEEENNSVVQRERKNTTPPSAMIINANEKETCDENDENDENLVADVQSAALSAIARALSEAQGWAPGSLLAVSRELANARNPGDEVGAKELARMCENCSNSIRSVLALDESWRDALFASQQQQKQNAAAVLSSSSAMSPSDAALGPNALSTAAALLAKPSDAPGKAFKKNAEAGRPRDALARALCALARASMALFLAPPQPALIKPDRHGGVSLSSALVSSAAASSGADNNSSNSNAASGGNTDGTKQNIGWGVSRDGVCESVRLAVLNAFALASPILETLDAFAPPDAISVWNEVCGELLFPKNWIPVLRVFPHSPFAQLRIETIVCDVFASVPDGKAATLRLKKFLETQFAFSSSETPPSAPNKTTINAMGTSLLLRFLVKLLDARIERYREEEDKEEEDKEEEDKEGEEKKASFSRKRDKLRRLEDELKGWEKILPSARFVSRDGPNARAPHFASKIERRIFEFSKIILSLKE</sequence>
<feature type="region of interest" description="Disordered" evidence="1">
    <location>
        <begin position="1250"/>
        <end position="1302"/>
    </location>
</feature>
<feature type="region of interest" description="Disordered" evidence="1">
    <location>
        <begin position="196"/>
        <end position="320"/>
    </location>
</feature>
<reference evidence="2 3" key="1">
    <citation type="submission" date="2011-10" db="EMBL/GenBank/DDBJ databases">
        <authorList>
            <person name="Genoscope - CEA"/>
        </authorList>
    </citation>
    <scope>NUCLEOTIDE SEQUENCE [LARGE SCALE GENOMIC DNA]</scope>
    <source>
        <strain evidence="2 3">RCC 1105</strain>
    </source>
</reference>
<feature type="compositionally biased region" description="Low complexity" evidence="1">
    <location>
        <begin position="633"/>
        <end position="647"/>
    </location>
</feature>
<feature type="region of interest" description="Disordered" evidence="1">
    <location>
        <begin position="53"/>
        <end position="85"/>
    </location>
</feature>
<dbReference type="RefSeq" id="XP_007511183.1">
    <property type="nucleotide sequence ID" value="XM_007511121.1"/>
</dbReference>
<dbReference type="InterPro" id="IPR040031">
    <property type="entry name" value="Codanin-1"/>
</dbReference>
<feature type="region of interest" description="Disordered" evidence="1">
    <location>
        <begin position="1045"/>
        <end position="1064"/>
    </location>
</feature>
<accession>K8F348</accession>
<feature type="region of interest" description="Disordered" evidence="1">
    <location>
        <begin position="1736"/>
        <end position="1762"/>
    </location>
</feature>
<feature type="compositionally biased region" description="Polar residues" evidence="1">
    <location>
        <begin position="281"/>
        <end position="290"/>
    </location>
</feature>
<evidence type="ECO:0000313" key="2">
    <source>
        <dbReference type="EMBL" id="CCO66743.1"/>
    </source>
</evidence>
<feature type="region of interest" description="Disordered" evidence="1">
    <location>
        <begin position="117"/>
        <end position="163"/>
    </location>
</feature>
<feature type="region of interest" description="Disordered" evidence="1">
    <location>
        <begin position="1"/>
        <end position="30"/>
    </location>
</feature>
<dbReference type="PANTHER" id="PTHR28678:SF1">
    <property type="entry name" value="CODANIN-1"/>
    <property type="match status" value="1"/>
</dbReference>
<feature type="region of interest" description="Disordered" evidence="1">
    <location>
        <begin position="609"/>
        <end position="701"/>
    </location>
</feature>
<feature type="compositionally biased region" description="Basic and acidic residues" evidence="1">
    <location>
        <begin position="1292"/>
        <end position="1302"/>
    </location>
</feature>
<name>K8F348_9CHLO</name>
<feature type="compositionally biased region" description="Basic and acidic residues" evidence="1">
    <location>
        <begin position="60"/>
        <end position="72"/>
    </location>
</feature>
<dbReference type="EMBL" id="FO082270">
    <property type="protein sequence ID" value="CCO66743.1"/>
    <property type="molecule type" value="Genomic_DNA"/>
</dbReference>
<keyword evidence="3" id="KW-1185">Reference proteome</keyword>
<dbReference type="GO" id="GO:0006325">
    <property type="term" value="P:chromatin organization"/>
    <property type="evidence" value="ECO:0007669"/>
    <property type="project" value="TreeGrafter"/>
</dbReference>
<feature type="compositionally biased region" description="Low complexity" evidence="1">
    <location>
        <begin position="268"/>
        <end position="280"/>
    </location>
</feature>
<gene>
    <name evidence="2" type="ORF">Bathy09g01200</name>
</gene>
<feature type="region of interest" description="Disordered" evidence="1">
    <location>
        <begin position="1566"/>
        <end position="1589"/>
    </location>
</feature>
<feature type="compositionally biased region" description="Low complexity" evidence="1">
    <location>
        <begin position="1277"/>
        <end position="1291"/>
    </location>
</feature>
<feature type="compositionally biased region" description="Gly residues" evidence="1">
    <location>
        <begin position="648"/>
        <end position="670"/>
    </location>
</feature>
<organism evidence="2 3">
    <name type="scientific">Bathycoccus prasinos</name>
    <dbReference type="NCBI Taxonomy" id="41875"/>
    <lineage>
        <taxon>Eukaryota</taxon>
        <taxon>Viridiplantae</taxon>
        <taxon>Chlorophyta</taxon>
        <taxon>Mamiellophyceae</taxon>
        <taxon>Mamiellales</taxon>
        <taxon>Bathycoccaceae</taxon>
        <taxon>Bathycoccus</taxon>
    </lineage>
</organism>
<feature type="region of interest" description="Disordered" evidence="1">
    <location>
        <begin position="455"/>
        <end position="484"/>
    </location>
</feature>
<dbReference type="OrthoDB" id="20982at2759"/>
<dbReference type="GeneID" id="19013627"/>
<dbReference type="STRING" id="41875.K8F348"/>
<feature type="compositionally biased region" description="Low complexity" evidence="1">
    <location>
        <begin position="126"/>
        <end position="138"/>
    </location>
</feature>
<evidence type="ECO:0000256" key="1">
    <source>
        <dbReference type="SAM" id="MobiDB-lite"/>
    </source>
</evidence>
<feature type="region of interest" description="Disordered" evidence="1">
    <location>
        <begin position="1331"/>
        <end position="1357"/>
    </location>
</feature>
<dbReference type="KEGG" id="bpg:Bathy09g01200"/>
<feature type="compositionally biased region" description="Low complexity" evidence="1">
    <location>
        <begin position="196"/>
        <end position="218"/>
    </location>
</feature>
<feature type="compositionally biased region" description="Low complexity" evidence="1">
    <location>
        <begin position="1566"/>
        <end position="1582"/>
    </location>
</feature>
<feature type="compositionally biased region" description="Acidic residues" evidence="1">
    <location>
        <begin position="1334"/>
        <end position="1346"/>
    </location>
</feature>
<protein>
    <submittedName>
        <fullName evidence="2">Exodeoxyribonuclease (ISS)</fullName>
    </submittedName>
</protein>
<feature type="compositionally biased region" description="Low complexity" evidence="1">
    <location>
        <begin position="230"/>
        <end position="255"/>
    </location>
</feature>
<proteinExistence type="predicted"/>
<dbReference type="PANTHER" id="PTHR28678">
    <property type="entry name" value="CODANIN-1"/>
    <property type="match status" value="1"/>
</dbReference>
<dbReference type="Proteomes" id="UP000198341">
    <property type="component" value="Chromosome 9"/>
</dbReference>
<dbReference type="GO" id="GO:0005634">
    <property type="term" value="C:nucleus"/>
    <property type="evidence" value="ECO:0007669"/>
    <property type="project" value="TreeGrafter"/>
</dbReference>
<feature type="compositionally biased region" description="Acidic residues" evidence="1">
    <location>
        <begin position="1737"/>
        <end position="1750"/>
    </location>
</feature>
<evidence type="ECO:0000313" key="3">
    <source>
        <dbReference type="Proteomes" id="UP000198341"/>
    </source>
</evidence>
<feature type="compositionally biased region" description="Low complexity" evidence="1">
    <location>
        <begin position="684"/>
        <end position="701"/>
    </location>
</feature>
<feature type="compositionally biased region" description="Basic and acidic residues" evidence="1">
    <location>
        <begin position="1054"/>
        <end position="1064"/>
    </location>
</feature>